<accession>A0ABW7N302</accession>
<feature type="signal peptide" evidence="10">
    <location>
        <begin position="1"/>
        <end position="30"/>
    </location>
</feature>
<dbReference type="SUPFAM" id="SSF56935">
    <property type="entry name" value="Porins"/>
    <property type="match status" value="1"/>
</dbReference>
<evidence type="ECO:0000259" key="11">
    <source>
        <dbReference type="Pfam" id="PF00593"/>
    </source>
</evidence>
<dbReference type="NCBIfam" id="TIGR04057">
    <property type="entry name" value="SusC_RagA_signa"/>
    <property type="match status" value="1"/>
</dbReference>
<reference evidence="13 14" key="1">
    <citation type="journal article" date="2013" name="Int. J. Syst. Evol. Microbiol.">
        <title>Marinoscillum luteum sp. nov., isolated from marine sediment.</title>
        <authorList>
            <person name="Cha I.T."/>
            <person name="Park S.J."/>
            <person name="Kim S.J."/>
            <person name="Kim J.G."/>
            <person name="Jung M.Y."/>
            <person name="Shin K.S."/>
            <person name="Kwon K.K."/>
            <person name="Yang S.H."/>
            <person name="Seo Y.S."/>
            <person name="Rhee S.K."/>
        </authorList>
    </citation>
    <scope>NUCLEOTIDE SEQUENCE [LARGE SCALE GENOMIC DNA]</scope>
    <source>
        <strain evidence="13 14">KCTC 23939</strain>
    </source>
</reference>
<dbReference type="InterPro" id="IPR012910">
    <property type="entry name" value="Plug_dom"/>
</dbReference>
<dbReference type="InterPro" id="IPR039426">
    <property type="entry name" value="TonB-dep_rcpt-like"/>
</dbReference>
<keyword evidence="10" id="KW-0732">Signal</keyword>
<keyword evidence="5 9" id="KW-0798">TonB box</keyword>
<feature type="domain" description="TonB-dependent receptor plug" evidence="12">
    <location>
        <begin position="124"/>
        <end position="230"/>
    </location>
</feature>
<evidence type="ECO:0000256" key="4">
    <source>
        <dbReference type="ARBA" id="ARBA00022692"/>
    </source>
</evidence>
<dbReference type="NCBIfam" id="TIGR04056">
    <property type="entry name" value="OMP_RagA_SusC"/>
    <property type="match status" value="1"/>
</dbReference>
<dbReference type="RefSeq" id="WP_395415705.1">
    <property type="nucleotide sequence ID" value="NZ_JBIPKE010000005.1"/>
</dbReference>
<evidence type="ECO:0000256" key="9">
    <source>
        <dbReference type="RuleBase" id="RU003357"/>
    </source>
</evidence>
<dbReference type="InterPro" id="IPR000531">
    <property type="entry name" value="Beta-barrel_TonB"/>
</dbReference>
<comment type="caution">
    <text evidence="13">The sequence shown here is derived from an EMBL/GenBank/DDBJ whole genome shotgun (WGS) entry which is preliminary data.</text>
</comment>
<dbReference type="EMBL" id="JBIPKE010000005">
    <property type="protein sequence ID" value="MFH6981861.1"/>
    <property type="molecule type" value="Genomic_DNA"/>
</dbReference>
<keyword evidence="3 8" id="KW-1134">Transmembrane beta strand</keyword>
<evidence type="ECO:0000256" key="8">
    <source>
        <dbReference type="PROSITE-ProRule" id="PRU01360"/>
    </source>
</evidence>
<keyword evidence="2 8" id="KW-0813">Transport</keyword>
<dbReference type="Pfam" id="PF13715">
    <property type="entry name" value="CarbopepD_reg_2"/>
    <property type="match status" value="1"/>
</dbReference>
<feature type="chain" id="PRO_5046834720" evidence="10">
    <location>
        <begin position="31"/>
        <end position="1076"/>
    </location>
</feature>
<dbReference type="Gene3D" id="2.170.130.10">
    <property type="entry name" value="TonB-dependent receptor, plug domain"/>
    <property type="match status" value="1"/>
</dbReference>
<evidence type="ECO:0000256" key="5">
    <source>
        <dbReference type="ARBA" id="ARBA00023077"/>
    </source>
</evidence>
<keyword evidence="6 8" id="KW-0472">Membrane</keyword>
<dbReference type="Pfam" id="PF00593">
    <property type="entry name" value="TonB_dep_Rec_b-barrel"/>
    <property type="match status" value="1"/>
</dbReference>
<comment type="subcellular location">
    <subcellularLocation>
        <location evidence="1 8">Cell outer membrane</location>
        <topology evidence="1 8">Multi-pass membrane protein</topology>
    </subcellularLocation>
</comment>
<dbReference type="Gene3D" id="2.40.170.20">
    <property type="entry name" value="TonB-dependent receptor, beta-barrel domain"/>
    <property type="match status" value="1"/>
</dbReference>
<evidence type="ECO:0000256" key="3">
    <source>
        <dbReference type="ARBA" id="ARBA00022452"/>
    </source>
</evidence>
<proteinExistence type="inferred from homology"/>
<keyword evidence="14" id="KW-1185">Reference proteome</keyword>
<dbReference type="PROSITE" id="PS52016">
    <property type="entry name" value="TONB_DEPENDENT_REC_3"/>
    <property type="match status" value="1"/>
</dbReference>
<evidence type="ECO:0000256" key="1">
    <source>
        <dbReference type="ARBA" id="ARBA00004571"/>
    </source>
</evidence>
<keyword evidence="4 8" id="KW-0812">Transmembrane</keyword>
<organism evidence="13 14">
    <name type="scientific">Marinoscillum luteum</name>
    <dbReference type="NCBI Taxonomy" id="861051"/>
    <lineage>
        <taxon>Bacteria</taxon>
        <taxon>Pseudomonadati</taxon>
        <taxon>Bacteroidota</taxon>
        <taxon>Cytophagia</taxon>
        <taxon>Cytophagales</taxon>
        <taxon>Reichenbachiellaceae</taxon>
        <taxon>Marinoscillum</taxon>
    </lineage>
</organism>
<dbReference type="Gene3D" id="2.60.40.1120">
    <property type="entry name" value="Carboxypeptidase-like, regulatory domain"/>
    <property type="match status" value="1"/>
</dbReference>
<dbReference type="InterPro" id="IPR023996">
    <property type="entry name" value="TonB-dep_OMP_SusC/RagA"/>
</dbReference>
<dbReference type="InterPro" id="IPR023997">
    <property type="entry name" value="TonB-dep_OMP_SusC/RagA_CS"/>
</dbReference>
<gene>
    <name evidence="13" type="ORF">ACHKAR_00350</name>
</gene>
<evidence type="ECO:0000256" key="10">
    <source>
        <dbReference type="SAM" id="SignalP"/>
    </source>
</evidence>
<dbReference type="InterPro" id="IPR008969">
    <property type="entry name" value="CarboxyPept-like_regulatory"/>
</dbReference>
<evidence type="ECO:0000313" key="14">
    <source>
        <dbReference type="Proteomes" id="UP001610063"/>
    </source>
</evidence>
<comment type="similarity">
    <text evidence="8 9">Belongs to the TonB-dependent receptor family.</text>
</comment>
<feature type="domain" description="TonB-dependent receptor-like beta-barrel" evidence="11">
    <location>
        <begin position="426"/>
        <end position="788"/>
    </location>
</feature>
<keyword evidence="7 8" id="KW-0998">Cell outer membrane</keyword>
<name>A0ABW7N302_9BACT</name>
<dbReference type="Proteomes" id="UP001610063">
    <property type="component" value="Unassembled WGS sequence"/>
</dbReference>
<evidence type="ECO:0000259" key="12">
    <source>
        <dbReference type="Pfam" id="PF07715"/>
    </source>
</evidence>
<dbReference type="InterPro" id="IPR037066">
    <property type="entry name" value="Plug_dom_sf"/>
</dbReference>
<evidence type="ECO:0000313" key="13">
    <source>
        <dbReference type="EMBL" id="MFH6981861.1"/>
    </source>
</evidence>
<dbReference type="InterPro" id="IPR036942">
    <property type="entry name" value="Beta-barrel_TonB_sf"/>
</dbReference>
<evidence type="ECO:0000256" key="6">
    <source>
        <dbReference type="ARBA" id="ARBA00023136"/>
    </source>
</evidence>
<protein>
    <submittedName>
        <fullName evidence="13">SusC/RagA family TonB-linked outer membrane protein</fullName>
    </submittedName>
</protein>
<dbReference type="Pfam" id="PF07715">
    <property type="entry name" value="Plug"/>
    <property type="match status" value="1"/>
</dbReference>
<evidence type="ECO:0000256" key="2">
    <source>
        <dbReference type="ARBA" id="ARBA00022448"/>
    </source>
</evidence>
<sequence>MCTKITIRKSWIQILFLPVLVLVSMTSATAQDLTVTGKITDRETGEGLPGVSVVVQGTSEGTITDIEGNYKVTVAEDATLTFSFIGYANQIIPVAGKSIINVSMDVDVQALDEVVVVGYGTQKKSNLTGSVVSVTGDALKKVPVASVAESLTGRLAGVQISTTEGSPDAEVRIRVRGGASLTQSSSPLFIVDGFPVSTISDLSPSDIKSIDVLKDASSTAIYGSRGANGVVIITTKSGTEGKVTVNYNSFYAVKKIAKTLDVLDPEDYARWQYEYAVLDASEEGDYSSYEDYFGLFGDLDQYEGQAANDWQRQIYGRTGTTFSNDLSIRGGGQKFNYSANFARYDDKAIMIGSDYVRNNITLKFKNAPNDKIDLNFSLRYSDTEINGGGANEQNEVSSADSRLKHAVAYAPIPISGVSLSDDTNEQTSGDLVNPIVSTNDNDRLQKRNNYNIAGSFAWKIIDPLQLSTSFTVDNYNYQDNRFYGVTTYKARDRSPAYPNQPSALFSDRKEVRLRNTNTVTYDVLKGELHNLKVMGGHEMLFTQTNELEYEIQGYPVLFSADEAFKLTTQGQSIYADNNFSPDDKLLSFFGRANYDYKNRYLISAVYRADGSSRFKGDNVWGYFPSLSAGWKITEESFMSGLTKWMYLLKLRASYGLAGNNNIPRGQTVQTFESRNTTYINDVNSYWAASTIMANPDLKWETTETKNIGLDFGLLEGRVTGTIEAYQNNTRDLLIRFPVAGTGYEYQYRNMGETENKGVELSLNGIALDKKDYGLNFNFNIAFNRNNIKSLGVMDELVGTEVTTGWASTQIANDYLAQVGDPIGRMYGYVSDGRYEVDDFEEYDESSGQWVLKEGVVTSDGILTPRPGMMKLMDLDGNDTITIDDRRFIGNANPKHTGGFVLNAYAYGFDLTAAFNWSYGNDIYNANKVEFTSANENNQYRNLISVQKEGERWTNIDWNTGELITDPAQLAAVNANTTMWSPYMDRYIFSDWAVEDGSFLRLNTLTLGYTLPKAIIERARIENLRFYITGYNLFILTDYTGFDPEVSTRRKTPLTPGVDYSAYPRSRQFTVGMNLTF</sequence>
<evidence type="ECO:0000256" key="7">
    <source>
        <dbReference type="ARBA" id="ARBA00023237"/>
    </source>
</evidence>
<dbReference type="SUPFAM" id="SSF49464">
    <property type="entry name" value="Carboxypeptidase regulatory domain-like"/>
    <property type="match status" value="1"/>
</dbReference>